<reference evidence="3" key="2">
    <citation type="journal article" date="2020" name="Int. J. Syst. Evol. Microbiol.">
        <title>Amedibacterium intestinale gen. nov., sp. nov., isolated from human faeces, and reclassification of Eubacterium dolichum Moore et al. 1976 (Approved Lists 1980) as Amedibacillus dolichus gen. nov., comb. nov.</title>
        <authorList>
            <person name="Ikeyama N."/>
            <person name="Toyoda A."/>
            <person name="Morohoshi S."/>
            <person name="Kunihiro T."/>
            <person name="Murakami T."/>
            <person name="Mori H."/>
            <person name="Iino T."/>
            <person name="Ohkuma M."/>
            <person name="Sakamoto M."/>
        </authorList>
    </citation>
    <scope>NUCLEOTIDE SEQUENCE</scope>
    <source>
        <strain evidence="3">JCM 30884</strain>
    </source>
</reference>
<dbReference type="Proteomes" id="UP000464754">
    <property type="component" value="Chromosome"/>
</dbReference>
<keyword evidence="5" id="KW-1185">Reference proteome</keyword>
<dbReference type="GO" id="GO:0006313">
    <property type="term" value="P:DNA transposition"/>
    <property type="evidence" value="ECO:0007669"/>
    <property type="project" value="InterPro"/>
</dbReference>
<dbReference type="EMBL" id="AP019695">
    <property type="protein sequence ID" value="BBK21126.1"/>
    <property type="molecule type" value="Genomic_DNA"/>
</dbReference>
<dbReference type="Pfam" id="PF01527">
    <property type="entry name" value="HTH_Tnp_1"/>
    <property type="match status" value="1"/>
</dbReference>
<feature type="coiled-coil region" evidence="1">
    <location>
        <begin position="66"/>
        <end position="93"/>
    </location>
</feature>
<sequence>MAKKKPVFDNDFRSNAVRYVQQHTNLTMKECAANLGVGRSTLSRWISESKKSENGSVEMRGTGNFESDEAKEIARLRRELRDTKDALEILKKAIGILGD</sequence>
<keyword evidence="1" id="KW-0175">Coiled coil</keyword>
<organism evidence="3 5">
    <name type="scientific">Amedibacterium intestinale</name>
    <dbReference type="NCBI Taxonomy" id="2583452"/>
    <lineage>
        <taxon>Bacteria</taxon>
        <taxon>Bacillati</taxon>
        <taxon>Bacillota</taxon>
        <taxon>Erysipelotrichia</taxon>
        <taxon>Erysipelotrichales</taxon>
        <taxon>Erysipelotrichaceae</taxon>
        <taxon>Amedibacterium</taxon>
    </lineage>
</organism>
<dbReference type="GO" id="GO:0004803">
    <property type="term" value="F:transposase activity"/>
    <property type="evidence" value="ECO:0007669"/>
    <property type="project" value="InterPro"/>
</dbReference>
<dbReference type="InterPro" id="IPR009057">
    <property type="entry name" value="Homeodomain-like_sf"/>
</dbReference>
<protein>
    <submittedName>
        <fullName evidence="3">Transposase</fullName>
    </submittedName>
</protein>
<reference evidence="5" key="1">
    <citation type="submission" date="2019-05" db="EMBL/GenBank/DDBJ databases">
        <title>Complete genome sequencing of Absiella argi strain JCM 30884.</title>
        <authorList>
            <person name="Sakamoto M."/>
            <person name="Murakami T."/>
            <person name="Mori H."/>
        </authorList>
    </citation>
    <scope>NUCLEOTIDE SEQUENCE [LARGE SCALE GENOMIC DNA]</scope>
    <source>
        <strain evidence="5">JCM 30884</strain>
    </source>
</reference>
<dbReference type="AlphaFoldDB" id="A0A6N4TDA3"/>
<dbReference type="KEGG" id="aarg:Aargi30884_10290"/>
<name>A0A6N4TDA3_9FIRM</name>
<dbReference type="Gene3D" id="1.10.10.60">
    <property type="entry name" value="Homeodomain-like"/>
    <property type="match status" value="1"/>
</dbReference>
<evidence type="ECO:0000313" key="4">
    <source>
        <dbReference type="EMBL" id="BBK22126.1"/>
    </source>
</evidence>
<evidence type="ECO:0000313" key="5">
    <source>
        <dbReference type="Proteomes" id="UP000464754"/>
    </source>
</evidence>
<evidence type="ECO:0000313" key="3">
    <source>
        <dbReference type="EMBL" id="BBK21126.1"/>
    </source>
</evidence>
<dbReference type="KEGG" id="aarg:Aargi30884_00290"/>
<evidence type="ECO:0000256" key="1">
    <source>
        <dbReference type="SAM" id="Coils"/>
    </source>
</evidence>
<dbReference type="KEGG" id="aarg:Aargi30884_00210"/>
<accession>A0A6N4TDA3</accession>
<dbReference type="SUPFAM" id="SSF46689">
    <property type="entry name" value="Homeodomain-like"/>
    <property type="match status" value="1"/>
</dbReference>
<dbReference type="EMBL" id="AP019695">
    <property type="protein sequence ID" value="BBK21118.1"/>
    <property type="molecule type" value="Genomic_DNA"/>
</dbReference>
<dbReference type="GO" id="GO:0003677">
    <property type="term" value="F:DNA binding"/>
    <property type="evidence" value="ECO:0007669"/>
    <property type="project" value="InterPro"/>
</dbReference>
<gene>
    <name evidence="2" type="ORF">Aargi30884_00210</name>
    <name evidence="3" type="ORF">Aargi30884_00290</name>
    <name evidence="4" type="ORF">Aargi30884_10290</name>
</gene>
<proteinExistence type="predicted"/>
<dbReference type="RefSeq" id="WP_118278062.1">
    <property type="nucleotide sequence ID" value="NZ_AP019695.1"/>
</dbReference>
<evidence type="ECO:0000313" key="2">
    <source>
        <dbReference type="EMBL" id="BBK21118.1"/>
    </source>
</evidence>
<dbReference type="InterPro" id="IPR002514">
    <property type="entry name" value="Transposase_8"/>
</dbReference>
<dbReference type="EMBL" id="AP019695">
    <property type="protein sequence ID" value="BBK22126.1"/>
    <property type="molecule type" value="Genomic_DNA"/>
</dbReference>